<dbReference type="PRINTS" id="PR00081">
    <property type="entry name" value="GDHRDH"/>
</dbReference>
<organism evidence="1 2">
    <name type="scientific">Rheinheimera riviphila</name>
    <dbReference type="NCBI Taxonomy" id="1834037"/>
    <lineage>
        <taxon>Bacteria</taxon>
        <taxon>Pseudomonadati</taxon>
        <taxon>Pseudomonadota</taxon>
        <taxon>Gammaproteobacteria</taxon>
        <taxon>Chromatiales</taxon>
        <taxon>Chromatiaceae</taxon>
        <taxon>Rheinheimera</taxon>
    </lineage>
</organism>
<dbReference type="RefSeq" id="WP_127699226.1">
    <property type="nucleotide sequence ID" value="NZ_SACS01000011.1"/>
</dbReference>
<dbReference type="InterPro" id="IPR002347">
    <property type="entry name" value="SDR_fam"/>
</dbReference>
<dbReference type="InterPro" id="IPR051468">
    <property type="entry name" value="Fungal_SecMetab_SDRs"/>
</dbReference>
<evidence type="ECO:0000313" key="2">
    <source>
        <dbReference type="Proteomes" id="UP000283077"/>
    </source>
</evidence>
<dbReference type="PANTHER" id="PTHR43544:SF12">
    <property type="entry name" value="NAD(P)-BINDING ROSSMANN-FOLD SUPERFAMILY PROTEIN"/>
    <property type="match status" value="1"/>
</dbReference>
<comment type="caution">
    <text evidence="1">The sequence shown here is derived from an EMBL/GenBank/DDBJ whole genome shotgun (WGS) entry which is preliminary data.</text>
</comment>
<dbReference type="GO" id="GO:0005737">
    <property type="term" value="C:cytoplasm"/>
    <property type="evidence" value="ECO:0007669"/>
    <property type="project" value="TreeGrafter"/>
</dbReference>
<reference evidence="1 2" key="1">
    <citation type="submission" date="2019-01" db="EMBL/GenBank/DDBJ databases">
        <authorList>
            <person name="Chen W.-M."/>
        </authorList>
    </citation>
    <scope>NUCLEOTIDE SEQUENCE [LARGE SCALE GENOMIC DNA]</scope>
    <source>
        <strain evidence="1 2">KYPC3</strain>
    </source>
</reference>
<accession>A0A437QRT4</accession>
<dbReference type="Gene3D" id="3.40.50.720">
    <property type="entry name" value="NAD(P)-binding Rossmann-like Domain"/>
    <property type="match status" value="1"/>
</dbReference>
<sequence>MSRCLLVLGAGSGIGQALLQLAVEQGWQAVGVSRQARPATLAADIVWQQLQYQQDDLQSLEQALAGICQQYQPQLLFICHGLLQLAAVKAEKTIRQLDVAAAGQSWWVNYLVPLLHLKAMWPYLLQQPCKVLVLSAKVGSITDNQLGGWYSYRAAKAALNMAVKTAAIELQRQQKNTLLVTVHPGTTDTALAAPFTKNLAAGQLQTPAATALRLWQVAENLTAKDHGALLNWDGRRLPY</sequence>
<name>A0A437QRT4_9GAMM</name>
<dbReference type="OrthoDB" id="9785826at2"/>
<dbReference type="GO" id="GO:0016491">
    <property type="term" value="F:oxidoreductase activity"/>
    <property type="evidence" value="ECO:0007669"/>
    <property type="project" value="TreeGrafter"/>
</dbReference>
<dbReference type="Pfam" id="PF00106">
    <property type="entry name" value="adh_short"/>
    <property type="match status" value="1"/>
</dbReference>
<dbReference type="InterPro" id="IPR036291">
    <property type="entry name" value="NAD(P)-bd_dom_sf"/>
</dbReference>
<keyword evidence="2" id="KW-1185">Reference proteome</keyword>
<dbReference type="AlphaFoldDB" id="A0A437QRT4"/>
<dbReference type="SUPFAM" id="SSF51735">
    <property type="entry name" value="NAD(P)-binding Rossmann-fold domains"/>
    <property type="match status" value="1"/>
</dbReference>
<dbReference type="PANTHER" id="PTHR43544">
    <property type="entry name" value="SHORT-CHAIN DEHYDROGENASE/REDUCTASE"/>
    <property type="match status" value="1"/>
</dbReference>
<gene>
    <name evidence="1" type="ORF">EOE67_11515</name>
</gene>
<dbReference type="EMBL" id="SACS01000011">
    <property type="protein sequence ID" value="RVU37214.1"/>
    <property type="molecule type" value="Genomic_DNA"/>
</dbReference>
<protein>
    <submittedName>
        <fullName evidence="1">SDR family NAD(P)-dependent oxidoreductase</fullName>
    </submittedName>
</protein>
<proteinExistence type="predicted"/>
<evidence type="ECO:0000313" key="1">
    <source>
        <dbReference type="EMBL" id="RVU37214.1"/>
    </source>
</evidence>
<dbReference type="Proteomes" id="UP000283077">
    <property type="component" value="Unassembled WGS sequence"/>
</dbReference>